<keyword evidence="2" id="KW-0378">Hydrolase</keyword>
<dbReference type="RefSeq" id="WP_145346340.1">
    <property type="nucleotide sequence ID" value="NZ_CP036261.1"/>
</dbReference>
<reference evidence="2 3" key="1">
    <citation type="submission" date="2019-02" db="EMBL/GenBank/DDBJ databases">
        <title>Deep-cultivation of Planctomycetes and their phenomic and genomic characterization uncovers novel biology.</title>
        <authorList>
            <person name="Wiegand S."/>
            <person name="Jogler M."/>
            <person name="Boedeker C."/>
            <person name="Pinto D."/>
            <person name="Vollmers J."/>
            <person name="Rivas-Marin E."/>
            <person name="Kohn T."/>
            <person name="Peeters S.H."/>
            <person name="Heuer A."/>
            <person name="Rast P."/>
            <person name="Oberbeckmann S."/>
            <person name="Bunk B."/>
            <person name="Jeske O."/>
            <person name="Meyerdierks A."/>
            <person name="Storesund J.E."/>
            <person name="Kallscheuer N."/>
            <person name="Luecker S."/>
            <person name="Lage O.M."/>
            <person name="Pohl T."/>
            <person name="Merkel B.J."/>
            <person name="Hornburger P."/>
            <person name="Mueller R.-W."/>
            <person name="Bruemmer F."/>
            <person name="Labrenz M."/>
            <person name="Spormann A.M."/>
            <person name="Op den Camp H."/>
            <person name="Overmann J."/>
            <person name="Amann R."/>
            <person name="Jetten M.S.M."/>
            <person name="Mascher T."/>
            <person name="Medema M.H."/>
            <person name="Devos D.P."/>
            <person name="Kaster A.-K."/>
            <person name="Ovreas L."/>
            <person name="Rohde M."/>
            <person name="Galperin M.Y."/>
            <person name="Jogler C."/>
        </authorList>
    </citation>
    <scope>NUCLEOTIDE SEQUENCE [LARGE SCALE GENOMIC DNA]</scope>
    <source>
        <strain evidence="2 3">EC9</strain>
    </source>
</reference>
<dbReference type="InterPro" id="IPR006103">
    <property type="entry name" value="Glyco_hydro_2_cat"/>
</dbReference>
<accession>A0A517M1U8</accession>
<dbReference type="EMBL" id="CP036261">
    <property type="protein sequence ID" value="QDS88850.1"/>
    <property type="molecule type" value="Genomic_DNA"/>
</dbReference>
<dbReference type="InterPro" id="IPR017853">
    <property type="entry name" value="GH"/>
</dbReference>
<protein>
    <submittedName>
        <fullName evidence="2">Glycosyl hydrolases family 2, TIM barrel domain</fullName>
    </submittedName>
</protein>
<dbReference type="GO" id="GO:0005975">
    <property type="term" value="P:carbohydrate metabolic process"/>
    <property type="evidence" value="ECO:0007669"/>
    <property type="project" value="InterPro"/>
</dbReference>
<dbReference type="OrthoDB" id="9762066at2"/>
<dbReference type="KEGG" id="ruv:EC9_30450"/>
<dbReference type="Proteomes" id="UP000319557">
    <property type="component" value="Chromosome"/>
</dbReference>
<feature type="domain" description="Glycoside hydrolase family 2 catalytic" evidence="1">
    <location>
        <begin position="115"/>
        <end position="228"/>
    </location>
</feature>
<organism evidence="2 3">
    <name type="scientific">Rosistilla ulvae</name>
    <dbReference type="NCBI Taxonomy" id="1930277"/>
    <lineage>
        <taxon>Bacteria</taxon>
        <taxon>Pseudomonadati</taxon>
        <taxon>Planctomycetota</taxon>
        <taxon>Planctomycetia</taxon>
        <taxon>Pirellulales</taxon>
        <taxon>Pirellulaceae</taxon>
        <taxon>Rosistilla</taxon>
    </lineage>
</organism>
<proteinExistence type="predicted"/>
<dbReference type="SUPFAM" id="SSF49785">
    <property type="entry name" value="Galactose-binding domain-like"/>
    <property type="match status" value="1"/>
</dbReference>
<evidence type="ECO:0000259" key="1">
    <source>
        <dbReference type="Pfam" id="PF02836"/>
    </source>
</evidence>
<dbReference type="Gene3D" id="3.20.20.80">
    <property type="entry name" value="Glycosidases"/>
    <property type="match status" value="1"/>
</dbReference>
<sequence length="602" mass="65208">MFAERSKLQALVLATLLVFIVVGETAAQIPVTLHHDQTDGFRLLRGGKDYVVRGVGGTQHLDRLSAAGGNSIRTWSTENLDHVLDTAHKNNLSVCVGLWLGHPRHGFNYQSEAEVAAQLQTCVDAITKYKDHPAVLMWGIGNEMEGDGNNPAIWYAVDHIARVCKQIDPAHPTMTVIAELGQDKVGQIERYCPNIDIIGVNSYGGIASLDQRYRAAGDSKPYIVTEHGPHGPWEVEKTPWGSAIEATSTAKAAQYAVGFREAARQKSRLCLGSYAFLWGDKQETTATWFGMLLPDGSRLAAVDAMTEAWTGKPPENRCPQIDRLSLEQTDGLKPGDKIRATLVASDPESDPLITKLILRHDSGTVGVGGDWQAEEIALSDAVVGDSRQAVLTVPDAGGGYRLFAYVRDSKGGAAVANIPLRVDAPMIAIASPKPKLPLIVYGDAMETEPYAALGFMGNTSAVKMTLDSRDDPHSGPTCLQVEYTAADGWGGVFWQSPPGDWTGSQPGGFDLSAAGELQFWVRGAAGGDVVNFVLGAIDGDQPYRDTAKVERKDVRLTDQWQQIRIPLDGRDLTRIKTGFGWSLAGQGKPVTFYLDDIRYVAR</sequence>
<evidence type="ECO:0000313" key="3">
    <source>
        <dbReference type="Proteomes" id="UP000319557"/>
    </source>
</evidence>
<dbReference type="Gene3D" id="2.60.120.430">
    <property type="entry name" value="Galactose-binding lectin"/>
    <property type="match status" value="1"/>
</dbReference>
<dbReference type="InterPro" id="IPR008979">
    <property type="entry name" value="Galactose-bd-like_sf"/>
</dbReference>
<dbReference type="GO" id="GO:0004553">
    <property type="term" value="F:hydrolase activity, hydrolyzing O-glycosyl compounds"/>
    <property type="evidence" value="ECO:0007669"/>
    <property type="project" value="InterPro"/>
</dbReference>
<gene>
    <name evidence="2" type="ORF">EC9_30450</name>
</gene>
<dbReference type="AlphaFoldDB" id="A0A517M1U8"/>
<name>A0A517M1U8_9BACT</name>
<dbReference type="SUPFAM" id="SSF51445">
    <property type="entry name" value="(Trans)glycosidases"/>
    <property type="match status" value="1"/>
</dbReference>
<keyword evidence="3" id="KW-1185">Reference proteome</keyword>
<dbReference type="Pfam" id="PF02836">
    <property type="entry name" value="Glyco_hydro_2_C"/>
    <property type="match status" value="1"/>
</dbReference>
<evidence type="ECO:0000313" key="2">
    <source>
        <dbReference type="EMBL" id="QDS88850.1"/>
    </source>
</evidence>